<keyword evidence="2" id="KW-1185">Reference proteome</keyword>
<dbReference type="SUPFAM" id="SSF52309">
    <property type="entry name" value="N-(deoxy)ribosyltransferase-like"/>
    <property type="match status" value="1"/>
</dbReference>
<dbReference type="GO" id="GO:0009159">
    <property type="term" value="P:deoxyribonucleoside monophosphate catabolic process"/>
    <property type="evidence" value="ECO:0007669"/>
    <property type="project" value="TreeGrafter"/>
</dbReference>
<gene>
    <name evidence="1" type="ORF">NCTC13316_01092</name>
</gene>
<keyword evidence="1" id="KW-0808">Transferase</keyword>
<organism evidence="1 2">
    <name type="scientific">Legionella busanensis</name>
    <dbReference type="NCBI Taxonomy" id="190655"/>
    <lineage>
        <taxon>Bacteria</taxon>
        <taxon>Pseudomonadati</taxon>
        <taxon>Pseudomonadota</taxon>
        <taxon>Gammaproteobacteria</taxon>
        <taxon>Legionellales</taxon>
        <taxon>Legionellaceae</taxon>
        <taxon>Legionella</taxon>
    </lineage>
</organism>
<dbReference type="Gene3D" id="3.40.50.450">
    <property type="match status" value="1"/>
</dbReference>
<dbReference type="RefSeq" id="WP_160116158.1">
    <property type="nucleotide sequence ID" value="NZ_CAAAHP010000001.1"/>
</dbReference>
<dbReference type="InterPro" id="IPR007710">
    <property type="entry name" value="Nucleoside_deoxyribTrfase"/>
</dbReference>
<dbReference type="EMBL" id="UGOD01000001">
    <property type="protein sequence ID" value="STX51003.1"/>
    <property type="molecule type" value="Genomic_DNA"/>
</dbReference>
<sequence length="238" mass="26802">MPRIYLAGPMVFTPNAQEFFAKMKKICQDHGLEGVSPFDGQISINSKQTGKALTLEIVKADFELMDQLDGAIFCLDSFRRSTEMDPGTAVEIGYMKAQNKPMYGWTTDKRDYPQKVNDFFNQTYHLQIESNGLSNQLPSSGLQRDPDGILVHSEGMYQNGMTQGAIELAGGEVFCSPKWEDAFRLAAEAIAQQFKLNLNNSTSQPPYRLLIEKGFHQKKSEETQDTKYYGKKNSCNII</sequence>
<dbReference type="OrthoDB" id="9795789at2"/>
<dbReference type="InterPro" id="IPR051239">
    <property type="entry name" value="2'-dNMP_N-hydrolase"/>
</dbReference>
<dbReference type="AlphaFoldDB" id="A0A378JL08"/>
<proteinExistence type="predicted"/>
<name>A0A378JL08_9GAMM</name>
<dbReference type="PANTHER" id="PTHR15364:SF0">
    <property type="entry name" value="2'-DEOXYNUCLEOSIDE 5'-PHOSPHATE N-HYDROLASE 1"/>
    <property type="match status" value="1"/>
</dbReference>
<dbReference type="PANTHER" id="PTHR15364">
    <property type="entry name" value="2'-DEOXYNUCLEOSIDE 5'-PHOSPHATE N-HYDROLASE 1"/>
    <property type="match status" value="1"/>
</dbReference>
<protein>
    <submittedName>
        <fullName evidence="1">Nucleoside 2-deoxyribosyltransferase</fullName>
    </submittedName>
</protein>
<evidence type="ECO:0000313" key="1">
    <source>
        <dbReference type="EMBL" id="STX51003.1"/>
    </source>
</evidence>
<dbReference type="GO" id="GO:0070694">
    <property type="term" value="F:5-hydroxymethyl-dUMP N-hydrolase activity"/>
    <property type="evidence" value="ECO:0007669"/>
    <property type="project" value="TreeGrafter"/>
</dbReference>
<evidence type="ECO:0000313" key="2">
    <source>
        <dbReference type="Proteomes" id="UP000254794"/>
    </source>
</evidence>
<dbReference type="Proteomes" id="UP000254794">
    <property type="component" value="Unassembled WGS sequence"/>
</dbReference>
<dbReference type="GO" id="GO:0016740">
    <property type="term" value="F:transferase activity"/>
    <property type="evidence" value="ECO:0007669"/>
    <property type="project" value="UniProtKB-KW"/>
</dbReference>
<accession>A0A378JL08</accession>
<reference evidence="1 2" key="1">
    <citation type="submission" date="2018-06" db="EMBL/GenBank/DDBJ databases">
        <authorList>
            <consortium name="Pathogen Informatics"/>
            <person name="Doyle S."/>
        </authorList>
    </citation>
    <scope>NUCLEOTIDE SEQUENCE [LARGE SCALE GENOMIC DNA]</scope>
    <source>
        <strain evidence="1 2">NCTC13316</strain>
    </source>
</reference>
<dbReference type="Pfam" id="PF05014">
    <property type="entry name" value="Nuc_deoxyrib_tr"/>
    <property type="match status" value="1"/>
</dbReference>